<evidence type="ECO:0000313" key="5">
    <source>
        <dbReference type="Proteomes" id="UP001597506"/>
    </source>
</evidence>
<reference evidence="5" key="1">
    <citation type="journal article" date="2019" name="Int. J. Syst. Evol. Microbiol.">
        <title>The Global Catalogue of Microorganisms (GCM) 10K type strain sequencing project: providing services to taxonomists for standard genome sequencing and annotation.</title>
        <authorList>
            <consortium name="The Broad Institute Genomics Platform"/>
            <consortium name="The Broad Institute Genome Sequencing Center for Infectious Disease"/>
            <person name="Wu L."/>
            <person name="Ma J."/>
        </authorList>
    </citation>
    <scope>NUCLEOTIDE SEQUENCE [LARGE SCALE GENOMIC DNA]</scope>
    <source>
        <strain evidence="5">KCTC 3913</strain>
    </source>
</reference>
<dbReference type="InterPro" id="IPR012902">
    <property type="entry name" value="N_methyl_site"/>
</dbReference>
<dbReference type="RefSeq" id="WP_377935680.1">
    <property type="nucleotide sequence ID" value="NZ_JBHUMF010000030.1"/>
</dbReference>
<keyword evidence="3" id="KW-0812">Transmembrane</keyword>
<sequence>MRNFSSNFFSEKGMTLIEILVSIVILSMIIVLIIPMFIQSSRSNTMSQNITEATYLAQAEMEEIINMNTSSTSSSVNTLSDGILMRGYQNDISCHKCYGMSRDGHYIFIQLKSISGKLEKVIVKVYKDKKKDKQQAQMEMILSW</sequence>
<dbReference type="InterPro" id="IPR045584">
    <property type="entry name" value="Pilin-like"/>
</dbReference>
<dbReference type="EMBL" id="JBHUMF010000030">
    <property type="protein sequence ID" value="MFD2681452.1"/>
    <property type="molecule type" value="Genomic_DNA"/>
</dbReference>
<dbReference type="NCBIfam" id="TIGR02532">
    <property type="entry name" value="IV_pilin_GFxxxE"/>
    <property type="match status" value="1"/>
</dbReference>
<evidence type="ECO:0000313" key="4">
    <source>
        <dbReference type="EMBL" id="MFD2681452.1"/>
    </source>
</evidence>
<proteinExistence type="predicted"/>
<name>A0ABW5RSJ8_9BACI</name>
<evidence type="ECO:0000256" key="3">
    <source>
        <dbReference type="SAM" id="Phobius"/>
    </source>
</evidence>
<evidence type="ECO:0000256" key="1">
    <source>
        <dbReference type="ARBA" id="ARBA00004241"/>
    </source>
</evidence>
<dbReference type="PROSITE" id="PS00409">
    <property type="entry name" value="PROKAR_NTER_METHYL"/>
    <property type="match status" value="1"/>
</dbReference>
<keyword evidence="3" id="KW-1133">Transmembrane helix</keyword>
<organism evidence="4 5">
    <name type="scientific">Bacillus seohaeanensis</name>
    <dbReference type="NCBI Taxonomy" id="284580"/>
    <lineage>
        <taxon>Bacteria</taxon>
        <taxon>Bacillati</taxon>
        <taxon>Bacillota</taxon>
        <taxon>Bacilli</taxon>
        <taxon>Bacillales</taxon>
        <taxon>Bacillaceae</taxon>
        <taxon>Bacillus</taxon>
    </lineage>
</organism>
<accession>A0ABW5RSJ8</accession>
<dbReference type="Proteomes" id="UP001597506">
    <property type="component" value="Unassembled WGS sequence"/>
</dbReference>
<gene>
    <name evidence="4" type="ORF">ACFSUL_11920</name>
</gene>
<keyword evidence="2" id="KW-0178">Competence</keyword>
<keyword evidence="3" id="KW-0472">Membrane</keyword>
<comment type="subcellular location">
    <subcellularLocation>
        <location evidence="1">Cell surface</location>
    </subcellularLocation>
</comment>
<protein>
    <submittedName>
        <fullName evidence="4">Prepilin-type N-terminal cleavage/methylation domain-containing protein</fullName>
    </submittedName>
</protein>
<keyword evidence="5" id="KW-1185">Reference proteome</keyword>
<comment type="caution">
    <text evidence="4">The sequence shown here is derived from an EMBL/GenBank/DDBJ whole genome shotgun (WGS) entry which is preliminary data.</text>
</comment>
<feature type="transmembrane region" description="Helical" evidence="3">
    <location>
        <begin position="16"/>
        <end position="38"/>
    </location>
</feature>
<dbReference type="Pfam" id="PF07963">
    <property type="entry name" value="N_methyl"/>
    <property type="match status" value="1"/>
</dbReference>
<evidence type="ECO:0000256" key="2">
    <source>
        <dbReference type="ARBA" id="ARBA00023287"/>
    </source>
</evidence>
<dbReference type="Gene3D" id="3.30.700.10">
    <property type="entry name" value="Glycoprotein, Type 4 Pilin"/>
    <property type="match status" value="1"/>
</dbReference>
<dbReference type="SUPFAM" id="SSF54523">
    <property type="entry name" value="Pili subunits"/>
    <property type="match status" value="1"/>
</dbReference>